<organism evidence="3 4">
    <name type="scientific">Monoraphidium neglectum</name>
    <dbReference type="NCBI Taxonomy" id="145388"/>
    <lineage>
        <taxon>Eukaryota</taxon>
        <taxon>Viridiplantae</taxon>
        <taxon>Chlorophyta</taxon>
        <taxon>core chlorophytes</taxon>
        <taxon>Chlorophyceae</taxon>
        <taxon>CS clade</taxon>
        <taxon>Sphaeropleales</taxon>
        <taxon>Selenastraceae</taxon>
        <taxon>Monoraphidium</taxon>
    </lineage>
</organism>
<dbReference type="AlphaFoldDB" id="A0A0D2MR05"/>
<evidence type="ECO:0000259" key="2">
    <source>
        <dbReference type="Pfam" id="PF15253"/>
    </source>
</evidence>
<dbReference type="GO" id="GO:0007052">
    <property type="term" value="P:mitotic spindle organization"/>
    <property type="evidence" value="ECO:0007669"/>
    <property type="project" value="TreeGrafter"/>
</dbReference>
<dbReference type="InterPro" id="IPR026123">
    <property type="entry name" value="STIL"/>
</dbReference>
<accession>A0A0D2MR05</accession>
<dbReference type="GO" id="GO:0005815">
    <property type="term" value="C:microtubule organizing center"/>
    <property type="evidence" value="ECO:0007669"/>
    <property type="project" value="TreeGrafter"/>
</dbReference>
<dbReference type="STRING" id="145388.A0A0D2MR05"/>
<dbReference type="OrthoDB" id="76173at2759"/>
<dbReference type="KEGG" id="mng:MNEG_5096"/>
<proteinExistence type="predicted"/>
<evidence type="ECO:0000256" key="1">
    <source>
        <dbReference type="SAM" id="MobiDB-lite"/>
    </source>
</evidence>
<dbReference type="PANTHER" id="PTHR15128:SF0">
    <property type="entry name" value="SCL-INTERRUPTING LOCUS PROTEIN"/>
    <property type="match status" value="1"/>
</dbReference>
<dbReference type="EMBL" id="KK100962">
    <property type="protein sequence ID" value="KIZ02862.1"/>
    <property type="molecule type" value="Genomic_DNA"/>
</dbReference>
<name>A0A0D2MR05_9CHLO</name>
<sequence>MGAPSDHDLLPHASISASALSCIAGSLASGAGGGVQLRLSFSTTSTFQLAALLQPADPLLSAAATAQPHSGGEVARVTCALVHDVGSDGGAEGVGDRVVLESAGGGDQALSARLAAGLETQGAARISEVIALSLCAAPASGTRAAPMLLGRIALPGCGVLITPLFTKRLCSTPLAEALLRPGRMAPGSTGFLSLDQARSLVPLEAADENVHTTPLVGMWVKGPDSPLHPLVAAACLKYYYASTLLDRAHQEDGSFLLLLCPEGQPVSRCYEVRSTEPGRLPLTTYSLAADLEPARQLERHPSGLVPLGWAADARCPPPLSLPPHHHQQLSAASTDMRRSQPSPGGDAIGGSRGMTAVRPSSGPPTLPWYEGRGGGGSPVTLHGLSQPLQQGADAAGPAGLSR</sequence>
<dbReference type="GO" id="GO:0031023">
    <property type="term" value="P:microtubule organizing center organization"/>
    <property type="evidence" value="ECO:0007669"/>
    <property type="project" value="TreeGrafter"/>
</dbReference>
<keyword evidence="4" id="KW-1185">Reference proteome</keyword>
<dbReference type="RefSeq" id="XP_013901881.1">
    <property type="nucleotide sequence ID" value="XM_014046427.1"/>
</dbReference>
<feature type="domain" description="STIL N-terminal" evidence="2">
    <location>
        <begin position="171"/>
        <end position="272"/>
    </location>
</feature>
<dbReference type="GO" id="GO:0007224">
    <property type="term" value="P:smoothened signaling pathway"/>
    <property type="evidence" value="ECO:0007669"/>
    <property type="project" value="TreeGrafter"/>
</dbReference>
<gene>
    <name evidence="3" type="ORF">MNEG_5096</name>
</gene>
<evidence type="ECO:0000313" key="4">
    <source>
        <dbReference type="Proteomes" id="UP000054498"/>
    </source>
</evidence>
<dbReference type="InterPro" id="IPR057731">
    <property type="entry name" value="STIL_N"/>
</dbReference>
<protein>
    <submittedName>
        <fullName evidence="3">Putative SCL-interrupting locus like protein</fullName>
    </submittedName>
</protein>
<dbReference type="Pfam" id="PF15253">
    <property type="entry name" value="STIL_N"/>
    <property type="match status" value="1"/>
</dbReference>
<evidence type="ECO:0000313" key="3">
    <source>
        <dbReference type="EMBL" id="KIZ02862.1"/>
    </source>
</evidence>
<dbReference type="GO" id="GO:0071539">
    <property type="term" value="P:protein localization to centrosome"/>
    <property type="evidence" value="ECO:0007669"/>
    <property type="project" value="TreeGrafter"/>
</dbReference>
<dbReference type="GeneID" id="25737973"/>
<feature type="region of interest" description="Disordered" evidence="1">
    <location>
        <begin position="318"/>
        <end position="402"/>
    </location>
</feature>
<dbReference type="PANTHER" id="PTHR15128">
    <property type="entry name" value="TAL1 SCL INTERRUPTING LOCUS"/>
    <property type="match status" value="1"/>
</dbReference>
<reference evidence="3 4" key="1">
    <citation type="journal article" date="2013" name="BMC Genomics">
        <title>Reconstruction of the lipid metabolism for the microalga Monoraphidium neglectum from its genome sequence reveals characteristics suitable for biofuel production.</title>
        <authorList>
            <person name="Bogen C."/>
            <person name="Al-Dilaimi A."/>
            <person name="Albersmeier A."/>
            <person name="Wichmann J."/>
            <person name="Grundmann M."/>
            <person name="Rupp O."/>
            <person name="Lauersen K.J."/>
            <person name="Blifernez-Klassen O."/>
            <person name="Kalinowski J."/>
            <person name="Goesmann A."/>
            <person name="Mussgnug J.H."/>
            <person name="Kruse O."/>
        </authorList>
    </citation>
    <scope>NUCLEOTIDE SEQUENCE [LARGE SCALE GENOMIC DNA]</scope>
    <source>
        <strain evidence="3 4">SAG 48.87</strain>
    </source>
</reference>
<dbReference type="Proteomes" id="UP000054498">
    <property type="component" value="Unassembled WGS sequence"/>
</dbReference>